<keyword evidence="1" id="KW-1133">Transmembrane helix</keyword>
<gene>
    <name evidence="2" type="ORF">GCM10025874_04160</name>
</gene>
<keyword evidence="3" id="KW-1185">Reference proteome</keyword>
<keyword evidence="1" id="KW-0812">Transmembrane</keyword>
<keyword evidence="1" id="KW-0472">Membrane</keyword>
<comment type="caution">
    <text evidence="2">The sequence shown here is derived from an EMBL/GenBank/DDBJ whole genome shotgun (WGS) entry which is preliminary data.</text>
</comment>
<dbReference type="EMBL" id="BSUL01000001">
    <property type="protein sequence ID" value="GMA27163.1"/>
    <property type="molecule type" value="Genomic_DNA"/>
</dbReference>
<dbReference type="RefSeq" id="WP_284229521.1">
    <property type="nucleotide sequence ID" value="NZ_BSUL01000001.1"/>
</dbReference>
<dbReference type="Proteomes" id="UP001157160">
    <property type="component" value="Unassembled WGS sequence"/>
</dbReference>
<accession>A0AA37X9W8</accession>
<proteinExistence type="predicted"/>
<reference evidence="2 3" key="1">
    <citation type="journal article" date="2014" name="Int. J. Syst. Evol. Microbiol.">
        <title>Complete genome sequence of Corynebacterium casei LMG S-19264T (=DSM 44701T), isolated from a smear-ripened cheese.</title>
        <authorList>
            <consortium name="US DOE Joint Genome Institute (JGI-PGF)"/>
            <person name="Walter F."/>
            <person name="Albersmeier A."/>
            <person name="Kalinowski J."/>
            <person name="Ruckert C."/>
        </authorList>
    </citation>
    <scope>NUCLEOTIDE SEQUENCE [LARGE SCALE GENOMIC DNA]</scope>
    <source>
        <strain evidence="2 3">NBRC 112289</strain>
    </source>
</reference>
<feature type="transmembrane region" description="Helical" evidence="1">
    <location>
        <begin position="92"/>
        <end position="111"/>
    </location>
</feature>
<evidence type="ECO:0000256" key="1">
    <source>
        <dbReference type="SAM" id="Phobius"/>
    </source>
</evidence>
<sequence length="113" mass="11138">MSAPRERRMSDGRSARERATLVTMTVAMLVLAAPILIAGVGAIVVGALEHEAGDSAILEPVALAIRLLVPAGIAALVLGVAGYALGARITAVVAAVTGAAYVVGGGILLLGGL</sequence>
<feature type="transmembrane region" description="Helical" evidence="1">
    <location>
        <begin position="60"/>
        <end position="85"/>
    </location>
</feature>
<evidence type="ECO:0000313" key="2">
    <source>
        <dbReference type="EMBL" id="GMA27163.1"/>
    </source>
</evidence>
<name>A0AA37X9W8_9MICO</name>
<evidence type="ECO:0000313" key="3">
    <source>
        <dbReference type="Proteomes" id="UP001157160"/>
    </source>
</evidence>
<feature type="transmembrane region" description="Helical" evidence="1">
    <location>
        <begin position="21"/>
        <end position="48"/>
    </location>
</feature>
<organism evidence="2 3">
    <name type="scientific">Arenivirga flava</name>
    <dbReference type="NCBI Taxonomy" id="1930060"/>
    <lineage>
        <taxon>Bacteria</taxon>
        <taxon>Bacillati</taxon>
        <taxon>Actinomycetota</taxon>
        <taxon>Actinomycetes</taxon>
        <taxon>Micrococcales</taxon>
        <taxon>Microbacteriaceae</taxon>
        <taxon>Arenivirga</taxon>
    </lineage>
</organism>
<protein>
    <submittedName>
        <fullName evidence="2">Uncharacterized protein</fullName>
    </submittedName>
</protein>
<dbReference type="AlphaFoldDB" id="A0AA37X9W8"/>